<reference evidence="5" key="1">
    <citation type="submission" date="2022-07" db="EMBL/GenBank/DDBJ databases">
        <title>Phylogenomic reconstructions and comparative analyses of Kickxellomycotina fungi.</title>
        <authorList>
            <person name="Reynolds N.K."/>
            <person name="Stajich J.E."/>
            <person name="Barry K."/>
            <person name="Grigoriev I.V."/>
            <person name="Crous P."/>
            <person name="Smith M.E."/>
        </authorList>
    </citation>
    <scope>NUCLEOTIDE SEQUENCE</scope>
    <source>
        <strain evidence="5">RSA 567</strain>
    </source>
</reference>
<evidence type="ECO:0000313" key="6">
    <source>
        <dbReference type="Proteomes" id="UP001151582"/>
    </source>
</evidence>
<dbReference type="InterPro" id="IPR036028">
    <property type="entry name" value="SH3-like_dom_sf"/>
</dbReference>
<dbReference type="CDD" id="cd00174">
    <property type="entry name" value="SH3"/>
    <property type="match status" value="1"/>
</dbReference>
<evidence type="ECO:0000256" key="3">
    <source>
        <dbReference type="SAM" id="MobiDB-lite"/>
    </source>
</evidence>
<dbReference type="Gene3D" id="2.30.30.40">
    <property type="entry name" value="SH3 Domains"/>
    <property type="match status" value="1"/>
</dbReference>
<evidence type="ECO:0000256" key="1">
    <source>
        <dbReference type="ARBA" id="ARBA00022443"/>
    </source>
</evidence>
<sequence>MAASSALSANALHTRPKSALASHAHVQPTRYIAKAVYSFQGEKEDDLQFSRGDMIAIRECTDPNWWVGTLINKDKAGRFPACMVRIAGQYDQDTSPQAAKPAALPNVSSQPPPSLGSSVASTKTLDSGLSRGPSLSELNLEEILLNLANVEAEVEGYAHKPRRSSKVNPARVGAHQRSLGEIRPMPRRPSESALGPNHDSPRPVSNTFLHKLPTWDASSIGADPLKAKVASERASFDPDISGTTQCSDDPSPTDLSDDPPATTSPSISRKPRSSAQPSYERHSPTPAGSSFKPLPAIPKRFAAPRTPTPTPRLLDTVRKPANGAGNRLQPSQLRESAQVSPSDPTKPDSPTLPETTLSSTATNSPPPETSSAPLRPLSPAKEPLRSESRSCRPLADGSLARASQPTSLPDASCVFDKDDSMFSQEFHRFVQLN</sequence>
<name>A0A9W8AW96_9FUNG</name>
<comment type="caution">
    <text evidence="5">The sequence shown here is derived from an EMBL/GenBank/DDBJ whole genome shotgun (WGS) entry which is preliminary data.</text>
</comment>
<evidence type="ECO:0000313" key="5">
    <source>
        <dbReference type="EMBL" id="KAJ1971167.1"/>
    </source>
</evidence>
<feature type="region of interest" description="Disordered" evidence="3">
    <location>
        <begin position="157"/>
        <end position="208"/>
    </location>
</feature>
<proteinExistence type="predicted"/>
<feature type="compositionally biased region" description="Low complexity" evidence="3">
    <location>
        <begin position="340"/>
        <end position="362"/>
    </location>
</feature>
<dbReference type="EMBL" id="JANBQB010001482">
    <property type="protein sequence ID" value="KAJ1971167.1"/>
    <property type="molecule type" value="Genomic_DNA"/>
</dbReference>
<dbReference type="AlphaFoldDB" id="A0A9W8AW96"/>
<gene>
    <name evidence="5" type="ORF">H4R34_005828</name>
</gene>
<feature type="non-terminal residue" evidence="5">
    <location>
        <position position="433"/>
    </location>
</feature>
<dbReference type="PROSITE" id="PS50002">
    <property type="entry name" value="SH3"/>
    <property type="match status" value="1"/>
</dbReference>
<keyword evidence="6" id="KW-1185">Reference proteome</keyword>
<dbReference type="SMART" id="SM00326">
    <property type="entry name" value="SH3"/>
    <property type="match status" value="1"/>
</dbReference>
<dbReference type="SUPFAM" id="SSF50044">
    <property type="entry name" value="SH3-domain"/>
    <property type="match status" value="1"/>
</dbReference>
<evidence type="ECO:0000256" key="2">
    <source>
        <dbReference type="PROSITE-ProRule" id="PRU00192"/>
    </source>
</evidence>
<dbReference type="InterPro" id="IPR001452">
    <property type="entry name" value="SH3_domain"/>
</dbReference>
<keyword evidence="1 2" id="KW-0728">SH3 domain</keyword>
<dbReference type="Pfam" id="PF00018">
    <property type="entry name" value="SH3_1"/>
    <property type="match status" value="1"/>
</dbReference>
<dbReference type="OrthoDB" id="6129702at2759"/>
<feature type="compositionally biased region" description="Low complexity" evidence="3">
    <location>
        <begin position="247"/>
        <end position="266"/>
    </location>
</feature>
<evidence type="ECO:0000259" key="4">
    <source>
        <dbReference type="PROSITE" id="PS50002"/>
    </source>
</evidence>
<feature type="region of interest" description="Disordered" evidence="3">
    <location>
        <begin position="229"/>
        <end position="411"/>
    </location>
</feature>
<organism evidence="5 6">
    <name type="scientific">Dimargaris verticillata</name>
    <dbReference type="NCBI Taxonomy" id="2761393"/>
    <lineage>
        <taxon>Eukaryota</taxon>
        <taxon>Fungi</taxon>
        <taxon>Fungi incertae sedis</taxon>
        <taxon>Zoopagomycota</taxon>
        <taxon>Kickxellomycotina</taxon>
        <taxon>Dimargaritomycetes</taxon>
        <taxon>Dimargaritales</taxon>
        <taxon>Dimargaritaceae</taxon>
        <taxon>Dimargaris</taxon>
    </lineage>
</organism>
<feature type="compositionally biased region" description="Polar residues" evidence="3">
    <location>
        <begin position="115"/>
        <end position="127"/>
    </location>
</feature>
<feature type="region of interest" description="Disordered" evidence="3">
    <location>
        <begin position="93"/>
        <end position="132"/>
    </location>
</feature>
<feature type="domain" description="SH3" evidence="4">
    <location>
        <begin position="28"/>
        <end position="89"/>
    </location>
</feature>
<accession>A0A9W8AW96</accession>
<feature type="compositionally biased region" description="Polar residues" evidence="3">
    <location>
        <begin position="328"/>
        <end position="339"/>
    </location>
</feature>
<protein>
    <recommendedName>
        <fullName evidence="4">SH3 domain-containing protein</fullName>
    </recommendedName>
</protein>
<dbReference type="Proteomes" id="UP001151582">
    <property type="component" value="Unassembled WGS sequence"/>
</dbReference>